<dbReference type="GO" id="GO:0000139">
    <property type="term" value="C:Golgi membrane"/>
    <property type="evidence" value="ECO:0007669"/>
    <property type="project" value="UniProtKB-SubCell"/>
</dbReference>
<comment type="caution">
    <text evidence="14">The sequence shown here is derived from an EMBL/GenBank/DDBJ whole genome shotgun (WGS) entry which is preliminary data.</text>
</comment>
<proteinExistence type="inferred from homology"/>
<evidence type="ECO:0000256" key="3">
    <source>
        <dbReference type="ARBA" id="ARBA00007809"/>
    </source>
</evidence>
<keyword evidence="6" id="KW-1003">Cell membrane</keyword>
<name>A0A699ZCB7_HAELA</name>
<evidence type="ECO:0000256" key="2">
    <source>
        <dbReference type="ARBA" id="ARBA00004653"/>
    </source>
</evidence>
<keyword evidence="8 13" id="KW-0812">Transmembrane</keyword>
<keyword evidence="10 13" id="KW-1133">Transmembrane helix</keyword>
<keyword evidence="9" id="KW-0677">Repeat</keyword>
<keyword evidence="11" id="KW-0333">Golgi apparatus</keyword>
<comment type="similarity">
    <text evidence="3">Belongs to the SWEET sugar transporter family.</text>
</comment>
<keyword evidence="15" id="KW-1185">Reference proteome</keyword>
<sequence length="126" mass="13250">MIADDWKSLALNHLAPGLGCIIAFLMGYQAVGVLLLYYSAPLSTLAEVLRTRSAASLHAPLSAMSCVNGSLWVAYGLAVGDAFIWAPNAVGAVFGALQLLLLAIFPRTSSAIAVLQHDIREPLVDA</sequence>
<accession>A0A699ZCB7</accession>
<dbReference type="GO" id="GO:0005886">
    <property type="term" value="C:plasma membrane"/>
    <property type="evidence" value="ECO:0007669"/>
    <property type="project" value="UniProtKB-SubCell"/>
</dbReference>
<dbReference type="GO" id="GO:0051119">
    <property type="term" value="F:sugar transmembrane transporter activity"/>
    <property type="evidence" value="ECO:0007669"/>
    <property type="project" value="InterPro"/>
</dbReference>
<evidence type="ECO:0000313" key="15">
    <source>
        <dbReference type="Proteomes" id="UP000485058"/>
    </source>
</evidence>
<evidence type="ECO:0000256" key="5">
    <source>
        <dbReference type="ARBA" id="ARBA00022448"/>
    </source>
</evidence>
<evidence type="ECO:0000256" key="6">
    <source>
        <dbReference type="ARBA" id="ARBA00022475"/>
    </source>
</evidence>
<protein>
    <recommendedName>
        <fullName evidence="4">Sugar transporter SWEET1</fullName>
    </recommendedName>
</protein>
<feature type="non-terminal residue" evidence="14">
    <location>
        <position position="1"/>
    </location>
</feature>
<dbReference type="AlphaFoldDB" id="A0A699ZCB7"/>
<dbReference type="Proteomes" id="UP000485058">
    <property type="component" value="Unassembled WGS sequence"/>
</dbReference>
<evidence type="ECO:0000256" key="12">
    <source>
        <dbReference type="ARBA" id="ARBA00023136"/>
    </source>
</evidence>
<feature type="transmembrane region" description="Helical" evidence="13">
    <location>
        <begin position="59"/>
        <end position="78"/>
    </location>
</feature>
<dbReference type="Pfam" id="PF03083">
    <property type="entry name" value="MtN3_slv"/>
    <property type="match status" value="1"/>
</dbReference>
<feature type="transmembrane region" description="Helical" evidence="13">
    <location>
        <begin position="84"/>
        <end position="105"/>
    </location>
</feature>
<dbReference type="InterPro" id="IPR047664">
    <property type="entry name" value="SWEET"/>
</dbReference>
<evidence type="ECO:0000256" key="9">
    <source>
        <dbReference type="ARBA" id="ARBA00022737"/>
    </source>
</evidence>
<keyword evidence="7 14" id="KW-0762">Sugar transport</keyword>
<evidence type="ECO:0000256" key="13">
    <source>
        <dbReference type="SAM" id="Phobius"/>
    </source>
</evidence>
<gene>
    <name evidence="14" type="ORF">HaLaN_13355</name>
</gene>
<evidence type="ECO:0000256" key="8">
    <source>
        <dbReference type="ARBA" id="ARBA00022692"/>
    </source>
</evidence>
<keyword evidence="12 13" id="KW-0472">Membrane</keyword>
<dbReference type="Gene3D" id="1.20.1280.290">
    <property type="match status" value="1"/>
</dbReference>
<evidence type="ECO:0000256" key="11">
    <source>
        <dbReference type="ARBA" id="ARBA00023034"/>
    </source>
</evidence>
<organism evidence="14 15">
    <name type="scientific">Haematococcus lacustris</name>
    <name type="common">Green alga</name>
    <name type="synonym">Haematococcus pluvialis</name>
    <dbReference type="NCBI Taxonomy" id="44745"/>
    <lineage>
        <taxon>Eukaryota</taxon>
        <taxon>Viridiplantae</taxon>
        <taxon>Chlorophyta</taxon>
        <taxon>core chlorophytes</taxon>
        <taxon>Chlorophyceae</taxon>
        <taxon>CS clade</taxon>
        <taxon>Chlamydomonadales</taxon>
        <taxon>Haematococcaceae</taxon>
        <taxon>Haematococcus</taxon>
    </lineage>
</organism>
<dbReference type="FunFam" id="1.20.1280.290:FF:000004">
    <property type="entry name" value="Sugar transporter SWEET"/>
    <property type="match status" value="1"/>
</dbReference>
<feature type="non-terminal residue" evidence="14">
    <location>
        <position position="126"/>
    </location>
</feature>
<evidence type="ECO:0000256" key="1">
    <source>
        <dbReference type="ARBA" id="ARBA00004651"/>
    </source>
</evidence>
<dbReference type="EMBL" id="BLLF01001059">
    <property type="protein sequence ID" value="GFH16846.1"/>
    <property type="molecule type" value="Genomic_DNA"/>
</dbReference>
<dbReference type="PANTHER" id="PTHR10791:SF224">
    <property type="entry name" value="SUGAR TRANSPORTER SWEET"/>
    <property type="match status" value="1"/>
</dbReference>
<evidence type="ECO:0000256" key="7">
    <source>
        <dbReference type="ARBA" id="ARBA00022597"/>
    </source>
</evidence>
<evidence type="ECO:0000256" key="10">
    <source>
        <dbReference type="ARBA" id="ARBA00022989"/>
    </source>
</evidence>
<evidence type="ECO:0000256" key="4">
    <source>
        <dbReference type="ARBA" id="ARBA00021741"/>
    </source>
</evidence>
<evidence type="ECO:0000313" key="14">
    <source>
        <dbReference type="EMBL" id="GFH16846.1"/>
    </source>
</evidence>
<comment type="subcellular location">
    <subcellularLocation>
        <location evidence="1">Cell membrane</location>
        <topology evidence="1">Multi-pass membrane protein</topology>
    </subcellularLocation>
    <subcellularLocation>
        <location evidence="2">Golgi apparatus membrane</location>
        <topology evidence="2">Multi-pass membrane protein</topology>
    </subcellularLocation>
</comment>
<dbReference type="PANTHER" id="PTHR10791">
    <property type="entry name" value="RAG1-ACTIVATING PROTEIN 1"/>
    <property type="match status" value="1"/>
</dbReference>
<dbReference type="InterPro" id="IPR004316">
    <property type="entry name" value="SWEET_rpt"/>
</dbReference>
<feature type="transmembrane region" description="Helical" evidence="13">
    <location>
        <begin position="14"/>
        <end position="38"/>
    </location>
</feature>
<reference evidence="14 15" key="1">
    <citation type="submission" date="2020-02" db="EMBL/GenBank/DDBJ databases">
        <title>Draft genome sequence of Haematococcus lacustris strain NIES-144.</title>
        <authorList>
            <person name="Morimoto D."/>
            <person name="Nakagawa S."/>
            <person name="Yoshida T."/>
            <person name="Sawayama S."/>
        </authorList>
    </citation>
    <scope>NUCLEOTIDE SEQUENCE [LARGE SCALE GENOMIC DNA]</scope>
    <source>
        <strain evidence="14 15">NIES-144</strain>
    </source>
</reference>
<keyword evidence="5" id="KW-0813">Transport</keyword>